<sequence length="129" mass="14864">MRDVRIKRAAEIASDHHPVLANLNLKLNKPCATGQTALPRFNTPFLRDTNKIALSNEFSSFKRSTEGKRNYYGGQLEMYQGNITIKNERLCRHCTRSKKGGTKRQQLTTVEHEHRKSKRNLNKLKPTSK</sequence>
<accession>A0A183MJD7</accession>
<evidence type="ECO:0000313" key="2">
    <source>
        <dbReference type="EMBL" id="VDP20149.1"/>
    </source>
</evidence>
<dbReference type="AlphaFoldDB" id="A0A183MJD7"/>
<evidence type="ECO:0000313" key="3">
    <source>
        <dbReference type="Proteomes" id="UP000277204"/>
    </source>
</evidence>
<protein>
    <submittedName>
        <fullName evidence="2">Uncharacterized protein</fullName>
    </submittedName>
</protein>
<feature type="region of interest" description="Disordered" evidence="1">
    <location>
        <begin position="96"/>
        <end position="129"/>
    </location>
</feature>
<proteinExistence type="predicted"/>
<dbReference type="Proteomes" id="UP000277204">
    <property type="component" value="Unassembled WGS sequence"/>
</dbReference>
<organism evidence="2 3">
    <name type="scientific">Schistosoma margrebowiei</name>
    <dbReference type="NCBI Taxonomy" id="48269"/>
    <lineage>
        <taxon>Eukaryota</taxon>
        <taxon>Metazoa</taxon>
        <taxon>Spiralia</taxon>
        <taxon>Lophotrochozoa</taxon>
        <taxon>Platyhelminthes</taxon>
        <taxon>Trematoda</taxon>
        <taxon>Digenea</taxon>
        <taxon>Strigeidida</taxon>
        <taxon>Schistosomatoidea</taxon>
        <taxon>Schistosomatidae</taxon>
        <taxon>Schistosoma</taxon>
    </lineage>
</organism>
<name>A0A183MJD7_9TREM</name>
<dbReference type="EMBL" id="UZAI01017075">
    <property type="protein sequence ID" value="VDP20149.1"/>
    <property type="molecule type" value="Genomic_DNA"/>
</dbReference>
<feature type="compositionally biased region" description="Basic residues" evidence="1">
    <location>
        <begin position="115"/>
        <end position="129"/>
    </location>
</feature>
<reference evidence="2 3" key="1">
    <citation type="submission" date="2018-11" db="EMBL/GenBank/DDBJ databases">
        <authorList>
            <consortium name="Pathogen Informatics"/>
        </authorList>
    </citation>
    <scope>NUCLEOTIDE SEQUENCE [LARGE SCALE GENOMIC DNA]</scope>
    <source>
        <strain evidence="2 3">Zambia</strain>
    </source>
</reference>
<gene>
    <name evidence="2" type="ORF">SMRZ_LOCUS16162</name>
</gene>
<keyword evidence="3" id="KW-1185">Reference proteome</keyword>
<evidence type="ECO:0000256" key="1">
    <source>
        <dbReference type="SAM" id="MobiDB-lite"/>
    </source>
</evidence>